<dbReference type="SUPFAM" id="SSF54928">
    <property type="entry name" value="RNA-binding domain, RBD"/>
    <property type="match status" value="2"/>
</dbReference>
<feature type="region of interest" description="Disordered" evidence="3">
    <location>
        <begin position="278"/>
        <end position="297"/>
    </location>
</feature>
<dbReference type="PROSITE" id="PS50102">
    <property type="entry name" value="RRM"/>
    <property type="match status" value="2"/>
</dbReference>
<dbReference type="InterPro" id="IPR035979">
    <property type="entry name" value="RBD_domain_sf"/>
</dbReference>
<evidence type="ECO:0000313" key="6">
    <source>
        <dbReference type="Proteomes" id="UP000075881"/>
    </source>
</evidence>
<dbReference type="Gene3D" id="3.30.70.330">
    <property type="match status" value="2"/>
</dbReference>
<evidence type="ECO:0000259" key="4">
    <source>
        <dbReference type="PROSITE" id="PS50102"/>
    </source>
</evidence>
<dbReference type="Pfam" id="PF00076">
    <property type="entry name" value="RRM_1"/>
    <property type="match status" value="2"/>
</dbReference>
<dbReference type="EnsemblMetazoa" id="ACHR004564-RA">
    <property type="protein sequence ID" value="ACHR004564-PA"/>
    <property type="gene ID" value="ACHR004564"/>
</dbReference>
<evidence type="ECO:0000256" key="3">
    <source>
        <dbReference type="SAM" id="MobiDB-lite"/>
    </source>
</evidence>
<keyword evidence="1 2" id="KW-0694">RNA-binding</keyword>
<feature type="domain" description="RRM" evidence="4">
    <location>
        <begin position="193"/>
        <end position="264"/>
    </location>
</feature>
<dbReference type="GO" id="GO:0003723">
    <property type="term" value="F:RNA binding"/>
    <property type="evidence" value="ECO:0007669"/>
    <property type="project" value="UniProtKB-UniRule"/>
</dbReference>
<feature type="compositionally biased region" description="Acidic residues" evidence="3">
    <location>
        <begin position="1"/>
        <end position="20"/>
    </location>
</feature>
<feature type="domain" description="RRM" evidence="4">
    <location>
        <begin position="99"/>
        <end position="185"/>
    </location>
</feature>
<evidence type="ECO:0000256" key="2">
    <source>
        <dbReference type="PROSITE-ProRule" id="PRU00176"/>
    </source>
</evidence>
<dbReference type="STRING" id="43041.A0A182K1D0"/>
<protein>
    <recommendedName>
        <fullName evidence="4">RRM domain-containing protein</fullName>
    </recommendedName>
</protein>
<dbReference type="Proteomes" id="UP000075881">
    <property type="component" value="Unassembled WGS sequence"/>
</dbReference>
<dbReference type="VEuPathDB" id="VectorBase:ACHR004564"/>
<dbReference type="PANTHER" id="PTHR23236:SF11">
    <property type="entry name" value="EUKARYOTIC TRANSLATION INITIATION FACTOR 4H"/>
    <property type="match status" value="1"/>
</dbReference>
<dbReference type="AlphaFoldDB" id="A0A182K1D0"/>
<sequence length="386" mass="42418">MDSVMNEEDSDASDDNEEMVQEEKEKGGEDEDVVEDEDNDEEEEDEDDNDNDKDSQAIDKASDAKAKKKSECDKSNNGSNLLQSIVKEEQQKNSANKDYTVFIANLPKDMKDGKLRNLFSKYGYIVSLRFRTNTGKKIFNKKDLENVPSLIAYVRYGSKKDMMQACQMNGQMVGDNRIRVCPQDEKQIGDARSTVFVGNLHRAVTDNDLYELFSRAGEIAYVRLISAKYIAYVSFKDSSSVPKALKLNQANMNGREIRVSRISKEYSNVKVNKKGHAVPRNRLPANPTGRTMGGNNGQAGNYHGKAAGAGGKLYGTEAGAGGNFHGKAAGAGGKFHGKAAGAGDNFHGKVAITKHKKQSSQPSKAVRERKLIAKKLTAAMKEKKAQ</sequence>
<evidence type="ECO:0000313" key="5">
    <source>
        <dbReference type="EnsemblMetazoa" id="ACHR004564-PA"/>
    </source>
</evidence>
<evidence type="ECO:0000256" key="1">
    <source>
        <dbReference type="ARBA" id="ARBA00022884"/>
    </source>
</evidence>
<reference evidence="5" key="2">
    <citation type="submission" date="2020-05" db="UniProtKB">
        <authorList>
            <consortium name="EnsemblMetazoa"/>
        </authorList>
    </citation>
    <scope>IDENTIFICATION</scope>
    <source>
        <strain evidence="5">ACHKN1017</strain>
    </source>
</reference>
<dbReference type="InterPro" id="IPR000504">
    <property type="entry name" value="RRM_dom"/>
</dbReference>
<dbReference type="SMART" id="SM00360">
    <property type="entry name" value="RRM"/>
    <property type="match status" value="2"/>
</dbReference>
<feature type="compositionally biased region" description="Basic and acidic residues" evidence="3">
    <location>
        <begin position="52"/>
        <end position="74"/>
    </location>
</feature>
<keyword evidence="6" id="KW-1185">Reference proteome</keyword>
<dbReference type="PANTHER" id="PTHR23236">
    <property type="entry name" value="EUKARYOTIC TRANSLATION INITIATION FACTOR 4B/4H"/>
    <property type="match status" value="1"/>
</dbReference>
<feature type="region of interest" description="Disordered" evidence="3">
    <location>
        <begin position="1"/>
        <end position="78"/>
    </location>
</feature>
<proteinExistence type="predicted"/>
<feature type="compositionally biased region" description="Acidic residues" evidence="3">
    <location>
        <begin position="28"/>
        <end position="51"/>
    </location>
</feature>
<dbReference type="InterPro" id="IPR012677">
    <property type="entry name" value="Nucleotide-bd_a/b_plait_sf"/>
</dbReference>
<name>A0A182K1D0_9DIPT</name>
<organism evidence="5 6">
    <name type="scientific">Anopheles christyi</name>
    <dbReference type="NCBI Taxonomy" id="43041"/>
    <lineage>
        <taxon>Eukaryota</taxon>
        <taxon>Metazoa</taxon>
        <taxon>Ecdysozoa</taxon>
        <taxon>Arthropoda</taxon>
        <taxon>Hexapoda</taxon>
        <taxon>Insecta</taxon>
        <taxon>Pterygota</taxon>
        <taxon>Neoptera</taxon>
        <taxon>Endopterygota</taxon>
        <taxon>Diptera</taxon>
        <taxon>Nematocera</taxon>
        <taxon>Culicoidea</taxon>
        <taxon>Culicidae</taxon>
        <taxon>Anophelinae</taxon>
        <taxon>Anopheles</taxon>
    </lineage>
</organism>
<accession>A0A182K1D0</accession>
<reference evidence="6" key="1">
    <citation type="submission" date="2013-03" db="EMBL/GenBank/DDBJ databases">
        <title>The Genome Sequence of Anopheles christyi ACHKN1017.</title>
        <authorList>
            <consortium name="The Broad Institute Genomics Platform"/>
            <person name="Neafsey D.E."/>
            <person name="Besansky N."/>
            <person name="Walker B."/>
            <person name="Young S.K."/>
            <person name="Zeng Q."/>
            <person name="Gargeya S."/>
            <person name="Fitzgerald M."/>
            <person name="Haas B."/>
            <person name="Abouelleil A."/>
            <person name="Allen A.W."/>
            <person name="Alvarado L."/>
            <person name="Arachchi H.M."/>
            <person name="Berlin A.M."/>
            <person name="Chapman S.B."/>
            <person name="Gainer-Dewar J."/>
            <person name="Goldberg J."/>
            <person name="Griggs A."/>
            <person name="Gujja S."/>
            <person name="Hansen M."/>
            <person name="Howarth C."/>
            <person name="Imamovic A."/>
            <person name="Ireland A."/>
            <person name="Larimer J."/>
            <person name="McCowan C."/>
            <person name="Murphy C."/>
            <person name="Pearson M."/>
            <person name="Poon T.W."/>
            <person name="Priest M."/>
            <person name="Roberts A."/>
            <person name="Saif S."/>
            <person name="Shea T."/>
            <person name="Sisk P."/>
            <person name="Sykes S."/>
            <person name="Wortman J."/>
            <person name="Nusbaum C."/>
            <person name="Birren B."/>
        </authorList>
    </citation>
    <scope>NUCLEOTIDE SEQUENCE [LARGE SCALE GENOMIC DNA]</scope>
    <source>
        <strain evidence="6">ACHKN1017</strain>
    </source>
</reference>